<keyword evidence="1" id="KW-1133">Transmembrane helix</keyword>
<gene>
    <name evidence="2" type="ORF">SAMN04488026_10881</name>
</gene>
<proteinExistence type="predicted"/>
<evidence type="ECO:0000256" key="1">
    <source>
        <dbReference type="SAM" id="Phobius"/>
    </source>
</evidence>
<keyword evidence="3" id="KW-1185">Reference proteome</keyword>
<dbReference type="STRING" id="571298.SAMN04488026_10881"/>
<reference evidence="2 3" key="1">
    <citation type="submission" date="2016-10" db="EMBL/GenBank/DDBJ databases">
        <authorList>
            <person name="de Groot N.N."/>
        </authorList>
    </citation>
    <scope>NUCLEOTIDE SEQUENCE [LARGE SCALE GENOMIC DNA]</scope>
    <source>
        <strain evidence="2 3">DSM 25294</strain>
    </source>
</reference>
<dbReference type="InterPro" id="IPR046575">
    <property type="entry name" value="DUF6635"/>
</dbReference>
<dbReference type="AlphaFoldDB" id="A0A1G9KEC8"/>
<keyword evidence="1" id="KW-0472">Membrane</keyword>
<evidence type="ECO:0000313" key="2">
    <source>
        <dbReference type="EMBL" id="SDL47969.1"/>
    </source>
</evidence>
<protein>
    <submittedName>
        <fullName evidence="2">Uncharacterized protein</fullName>
    </submittedName>
</protein>
<sequence length="317" mass="34749">AWKAKVLPLHNARSAEYGLFHGCSEVKDWLTIHLEVTTMSETDAVIIGAEDGEIAAGSDGVDRFVTKHFGVLGTLRLHRAAIGWDLLAAPLNVMLAPIFLLSRLTALVLAALRFRRASQWILGYPIFLHSAVARAVEQRIELDLWPAVSPHGASLNDRQRRLLRDYTSVRTSVAEIFTTLVVLALGFYLFRNPTPGIVSLTPFVSDLMTQTSAVADFPFGQGLGHMWYAAFPPERSLTYVITVGISLALVASLVTTFAGIIADPIQAYFGIHRRRLLRLLDNLAADEAAGPVLAREHALARLADISDAGVSLFRMLR</sequence>
<feature type="transmembrane region" description="Helical" evidence="1">
    <location>
        <begin position="93"/>
        <end position="112"/>
    </location>
</feature>
<dbReference type="Proteomes" id="UP000199382">
    <property type="component" value="Unassembled WGS sequence"/>
</dbReference>
<feature type="transmembrane region" description="Helical" evidence="1">
    <location>
        <begin position="237"/>
        <end position="265"/>
    </location>
</feature>
<organism evidence="2 3">
    <name type="scientific">Aliiruegeria lutimaris</name>
    <dbReference type="NCBI Taxonomy" id="571298"/>
    <lineage>
        <taxon>Bacteria</taxon>
        <taxon>Pseudomonadati</taxon>
        <taxon>Pseudomonadota</taxon>
        <taxon>Alphaproteobacteria</taxon>
        <taxon>Rhodobacterales</taxon>
        <taxon>Roseobacteraceae</taxon>
        <taxon>Aliiruegeria</taxon>
    </lineage>
</organism>
<feature type="transmembrane region" description="Helical" evidence="1">
    <location>
        <begin position="168"/>
        <end position="190"/>
    </location>
</feature>
<dbReference type="RefSeq" id="WP_342028814.1">
    <property type="nucleotide sequence ID" value="NZ_FNEK01000088.1"/>
</dbReference>
<dbReference type="EMBL" id="FNEK01000088">
    <property type="protein sequence ID" value="SDL47969.1"/>
    <property type="molecule type" value="Genomic_DNA"/>
</dbReference>
<name>A0A1G9KEC8_9RHOB</name>
<feature type="non-terminal residue" evidence="2">
    <location>
        <position position="1"/>
    </location>
</feature>
<dbReference type="Pfam" id="PF20340">
    <property type="entry name" value="DUF6635"/>
    <property type="match status" value="1"/>
</dbReference>
<evidence type="ECO:0000313" key="3">
    <source>
        <dbReference type="Proteomes" id="UP000199382"/>
    </source>
</evidence>
<keyword evidence="1" id="KW-0812">Transmembrane</keyword>
<accession>A0A1G9KEC8</accession>